<dbReference type="SMART" id="SM00960">
    <property type="entry name" value="Robl_LC7"/>
    <property type="match status" value="1"/>
</dbReference>
<organism evidence="2 3">
    <name type="scientific">Paralysiella testudinis</name>
    <dbReference type="NCBI Taxonomy" id="2809020"/>
    <lineage>
        <taxon>Bacteria</taxon>
        <taxon>Pseudomonadati</taxon>
        <taxon>Pseudomonadota</taxon>
        <taxon>Betaproteobacteria</taxon>
        <taxon>Neisseriales</taxon>
        <taxon>Neisseriaceae</taxon>
        <taxon>Paralysiella</taxon>
    </lineage>
</organism>
<name>A0A892ZM01_9NEIS</name>
<dbReference type="Proteomes" id="UP000653156">
    <property type="component" value="Chromosome"/>
</dbReference>
<dbReference type="KEGG" id="ptes:JQU52_05390"/>
<gene>
    <name evidence="2" type="ORF">JQU52_05390</name>
</gene>
<dbReference type="EMBL" id="CP069798">
    <property type="protein sequence ID" value="QRQ82817.1"/>
    <property type="molecule type" value="Genomic_DNA"/>
</dbReference>
<feature type="domain" description="Roadblock/LAMTOR2" evidence="1">
    <location>
        <begin position="6"/>
        <end position="94"/>
    </location>
</feature>
<dbReference type="Gene3D" id="3.30.450.30">
    <property type="entry name" value="Dynein light chain 2a, cytoplasmic"/>
    <property type="match status" value="1"/>
</dbReference>
<dbReference type="AlphaFoldDB" id="A0A892ZM01"/>
<dbReference type="InterPro" id="IPR053141">
    <property type="entry name" value="Mycobact_SerProt_Inhib_Rv3364c"/>
</dbReference>
<dbReference type="SUPFAM" id="SSF103196">
    <property type="entry name" value="Roadblock/LC7 domain"/>
    <property type="match status" value="1"/>
</dbReference>
<dbReference type="InterPro" id="IPR004942">
    <property type="entry name" value="Roadblock/LAMTOR2_dom"/>
</dbReference>
<dbReference type="PANTHER" id="PTHR36222">
    <property type="entry name" value="SERINE PROTEASE INHIBITOR RV3364C"/>
    <property type="match status" value="1"/>
</dbReference>
<evidence type="ECO:0000259" key="1">
    <source>
        <dbReference type="SMART" id="SM00960"/>
    </source>
</evidence>
<keyword evidence="3" id="KW-1185">Reference proteome</keyword>
<protein>
    <submittedName>
        <fullName evidence="2">Roadblock/LC7 domain-containing protein</fullName>
    </submittedName>
</protein>
<accession>A0A892ZM01</accession>
<dbReference type="RefSeq" id="WP_230340107.1">
    <property type="nucleotide sequence ID" value="NZ_CP069798.1"/>
</dbReference>
<dbReference type="PANTHER" id="PTHR36222:SF1">
    <property type="entry name" value="SERINE PROTEASE INHIBITOR RV3364C"/>
    <property type="match status" value="1"/>
</dbReference>
<sequence>MSDSVLNDILQKLNQSGEIVSSAVVSTDGLPIAAALQTGVDEDRIGAMSAAMLSLGTRSAKEVLQGTLNHSIIHTDNGYMLLFQAADSILLTITTTRDAKLGLVLFEAKRALKDIARHFGE</sequence>
<proteinExistence type="predicted"/>
<reference evidence="2" key="1">
    <citation type="submission" date="2021-02" db="EMBL/GenBank/DDBJ databases">
        <title>Neisseriaceae sp. 26B isolated from the cloaca of a Common Toad-headed Turtle (Mesoclemmys nasuta).</title>
        <authorList>
            <person name="Spergser J."/>
            <person name="Busse H.-J."/>
        </authorList>
    </citation>
    <scope>NUCLEOTIDE SEQUENCE</scope>
    <source>
        <strain evidence="2">26B</strain>
    </source>
</reference>
<dbReference type="Pfam" id="PF03259">
    <property type="entry name" value="Robl_LC7"/>
    <property type="match status" value="1"/>
</dbReference>
<evidence type="ECO:0000313" key="2">
    <source>
        <dbReference type="EMBL" id="QRQ82817.1"/>
    </source>
</evidence>
<evidence type="ECO:0000313" key="3">
    <source>
        <dbReference type="Proteomes" id="UP000653156"/>
    </source>
</evidence>